<gene>
    <name evidence="1" type="ORF">BJ875DRAFT_387515</name>
</gene>
<keyword evidence="2" id="KW-1185">Reference proteome</keyword>
<dbReference type="InterPro" id="IPR022198">
    <property type="entry name" value="DUF3723"/>
</dbReference>
<dbReference type="EMBL" id="MU251778">
    <property type="protein sequence ID" value="KAG9229364.1"/>
    <property type="molecule type" value="Genomic_DNA"/>
</dbReference>
<protein>
    <submittedName>
        <fullName evidence="1">Uncharacterized protein</fullName>
    </submittedName>
</protein>
<organism evidence="1 2">
    <name type="scientific">Amylocarpus encephaloides</name>
    <dbReference type="NCBI Taxonomy" id="45428"/>
    <lineage>
        <taxon>Eukaryota</taxon>
        <taxon>Fungi</taxon>
        <taxon>Dikarya</taxon>
        <taxon>Ascomycota</taxon>
        <taxon>Pezizomycotina</taxon>
        <taxon>Leotiomycetes</taxon>
        <taxon>Helotiales</taxon>
        <taxon>Helotiales incertae sedis</taxon>
        <taxon>Amylocarpus</taxon>
    </lineage>
</organism>
<comment type="caution">
    <text evidence="1">The sequence shown here is derived from an EMBL/GenBank/DDBJ whole genome shotgun (WGS) entry which is preliminary data.</text>
</comment>
<sequence length="56" mass="6451">FFRSIKYRFQRVDKTTVNTIELRVPGVLTIDAHFLGGQVLSGVIFTTFSAYEREII</sequence>
<accession>A0A9P8C0M1</accession>
<evidence type="ECO:0000313" key="1">
    <source>
        <dbReference type="EMBL" id="KAG9229364.1"/>
    </source>
</evidence>
<reference evidence="1" key="1">
    <citation type="journal article" date="2021" name="IMA Fungus">
        <title>Genomic characterization of three marine fungi, including Emericellopsis atlantica sp. nov. with signatures of a generalist lifestyle and marine biomass degradation.</title>
        <authorList>
            <person name="Hagestad O.C."/>
            <person name="Hou L."/>
            <person name="Andersen J.H."/>
            <person name="Hansen E.H."/>
            <person name="Altermark B."/>
            <person name="Li C."/>
            <person name="Kuhnert E."/>
            <person name="Cox R.J."/>
            <person name="Crous P.W."/>
            <person name="Spatafora J.W."/>
            <person name="Lail K."/>
            <person name="Amirebrahimi M."/>
            <person name="Lipzen A."/>
            <person name="Pangilinan J."/>
            <person name="Andreopoulos W."/>
            <person name="Hayes R.D."/>
            <person name="Ng V."/>
            <person name="Grigoriev I.V."/>
            <person name="Jackson S.A."/>
            <person name="Sutton T.D.S."/>
            <person name="Dobson A.D.W."/>
            <person name="Rama T."/>
        </authorList>
    </citation>
    <scope>NUCLEOTIDE SEQUENCE</scope>
    <source>
        <strain evidence="1">TRa018bII</strain>
    </source>
</reference>
<dbReference type="Pfam" id="PF12520">
    <property type="entry name" value="DUF3723"/>
    <property type="match status" value="1"/>
</dbReference>
<dbReference type="OrthoDB" id="4227485at2759"/>
<proteinExistence type="predicted"/>
<dbReference type="AlphaFoldDB" id="A0A9P8C0M1"/>
<name>A0A9P8C0M1_9HELO</name>
<dbReference type="Proteomes" id="UP000824998">
    <property type="component" value="Unassembled WGS sequence"/>
</dbReference>
<feature type="non-terminal residue" evidence="1">
    <location>
        <position position="1"/>
    </location>
</feature>
<evidence type="ECO:0000313" key="2">
    <source>
        <dbReference type="Proteomes" id="UP000824998"/>
    </source>
</evidence>